<evidence type="ECO:0000313" key="11">
    <source>
        <dbReference type="EMBL" id="AFZ09899.1"/>
    </source>
</evidence>
<evidence type="ECO:0000256" key="6">
    <source>
        <dbReference type="ARBA" id="ARBA00022840"/>
    </source>
</evidence>
<dbReference type="InterPro" id="IPR005890">
    <property type="entry name" value="NO3_transporter_ATP-bd-like"/>
</dbReference>
<dbReference type="AlphaFoldDB" id="K9VQR6"/>
<comment type="similarity">
    <text evidence="2">Belongs to the ABC transporter superfamily. Nitrate/nitrite/cyanate uptake transporter (NitT) (TC 3.A.1.16) family.</text>
</comment>
<keyword evidence="7" id="KW-1278">Translocase</keyword>
<dbReference type="InterPro" id="IPR003439">
    <property type="entry name" value="ABC_transporter-like_ATP-bd"/>
</dbReference>
<dbReference type="Proteomes" id="UP000010478">
    <property type="component" value="Chromosome"/>
</dbReference>
<evidence type="ECO:0000256" key="3">
    <source>
        <dbReference type="ARBA" id="ARBA00022448"/>
    </source>
</evidence>
<evidence type="ECO:0000256" key="7">
    <source>
        <dbReference type="ARBA" id="ARBA00022967"/>
    </source>
</evidence>
<evidence type="ECO:0000313" key="12">
    <source>
        <dbReference type="Proteomes" id="UP000010478"/>
    </source>
</evidence>
<name>K9VQR6_9CYAN</name>
<evidence type="ECO:0000256" key="8">
    <source>
        <dbReference type="ARBA" id="ARBA00023136"/>
    </source>
</evidence>
<dbReference type="PATRIC" id="fig|179408.3.peg.7096"/>
<dbReference type="InterPro" id="IPR003593">
    <property type="entry name" value="AAA+_ATPase"/>
</dbReference>
<evidence type="ECO:0000256" key="5">
    <source>
        <dbReference type="ARBA" id="ARBA00022741"/>
    </source>
</evidence>
<keyword evidence="8" id="KW-0472">Membrane</keyword>
<gene>
    <name evidence="11" type="ORF">Osc7112_5686</name>
</gene>
<proteinExistence type="inferred from homology"/>
<protein>
    <submittedName>
        <fullName evidence="11">Nitrate ABC transporter, ATPase subunits C and D</fullName>
    </submittedName>
</protein>
<dbReference type="SMART" id="SM00382">
    <property type="entry name" value="AAA"/>
    <property type="match status" value="1"/>
</dbReference>
<accession>K9VQR6</accession>
<dbReference type="KEGG" id="oni:Osc7112_5686"/>
<dbReference type="PANTHER" id="PTHR42788:SF7">
    <property type="entry name" value="NITRATE ABC TRANSPORTER ATP-BINDING PROTEIN"/>
    <property type="match status" value="1"/>
</dbReference>
<feature type="domain" description="ABC transporter" evidence="10">
    <location>
        <begin position="61"/>
        <end position="294"/>
    </location>
</feature>
<dbReference type="HOGENOM" id="CLU_028962_0_0_3"/>
<dbReference type="CDD" id="cd03293">
    <property type="entry name" value="ABC_NrtD_SsuB_transporters"/>
    <property type="match status" value="1"/>
</dbReference>
<dbReference type="GO" id="GO:0016887">
    <property type="term" value="F:ATP hydrolysis activity"/>
    <property type="evidence" value="ECO:0007669"/>
    <property type="project" value="InterPro"/>
</dbReference>
<dbReference type="InterPro" id="IPR050166">
    <property type="entry name" value="ABC_transporter_ATP-bind"/>
</dbReference>
<dbReference type="GO" id="GO:0005886">
    <property type="term" value="C:plasma membrane"/>
    <property type="evidence" value="ECO:0007669"/>
    <property type="project" value="UniProtKB-SubCell"/>
</dbReference>
<evidence type="ECO:0000256" key="4">
    <source>
        <dbReference type="ARBA" id="ARBA00022475"/>
    </source>
</evidence>
<dbReference type="Gene3D" id="3.40.50.300">
    <property type="entry name" value="P-loop containing nucleotide triphosphate hydrolases"/>
    <property type="match status" value="1"/>
</dbReference>
<dbReference type="SUPFAM" id="SSF52540">
    <property type="entry name" value="P-loop containing nucleoside triphosphate hydrolases"/>
    <property type="match status" value="1"/>
</dbReference>
<feature type="region of interest" description="Disordered" evidence="9">
    <location>
        <begin position="1"/>
        <end position="41"/>
    </location>
</feature>
<keyword evidence="12" id="KW-1185">Reference proteome</keyword>
<feature type="compositionally biased region" description="Polar residues" evidence="9">
    <location>
        <begin position="18"/>
        <end position="41"/>
    </location>
</feature>
<dbReference type="PANTHER" id="PTHR42788">
    <property type="entry name" value="TAURINE IMPORT ATP-BINDING PROTEIN-RELATED"/>
    <property type="match status" value="1"/>
</dbReference>
<dbReference type="GO" id="GO:0005524">
    <property type="term" value="F:ATP binding"/>
    <property type="evidence" value="ECO:0007669"/>
    <property type="project" value="UniProtKB-KW"/>
</dbReference>
<keyword evidence="5" id="KW-0547">Nucleotide-binding</keyword>
<comment type="subcellular location">
    <subcellularLocation>
        <location evidence="1">Cell inner membrane</location>
        <topology evidence="1">Peripheral membrane protein</topology>
    </subcellularLocation>
</comment>
<dbReference type="PROSITE" id="PS00211">
    <property type="entry name" value="ABC_TRANSPORTER_1"/>
    <property type="match status" value="1"/>
</dbReference>
<dbReference type="InterPro" id="IPR017871">
    <property type="entry name" value="ABC_transporter-like_CS"/>
</dbReference>
<reference evidence="11 12" key="1">
    <citation type="submission" date="2012-05" db="EMBL/GenBank/DDBJ databases">
        <title>Finished chromosome of genome of Oscillatoria sp. PCC 7112.</title>
        <authorList>
            <consortium name="US DOE Joint Genome Institute"/>
            <person name="Gugger M."/>
            <person name="Coursin T."/>
            <person name="Rippka R."/>
            <person name="Tandeau De Marsac N."/>
            <person name="Huntemann M."/>
            <person name="Wei C.-L."/>
            <person name="Han J."/>
            <person name="Detter J.C."/>
            <person name="Han C."/>
            <person name="Tapia R."/>
            <person name="Davenport K."/>
            <person name="Daligault H."/>
            <person name="Erkkila T."/>
            <person name="Gu W."/>
            <person name="Munk A.C.C."/>
            <person name="Teshima H."/>
            <person name="Xu Y."/>
            <person name="Chain P."/>
            <person name="Chen A."/>
            <person name="Krypides N."/>
            <person name="Mavromatis K."/>
            <person name="Markowitz V."/>
            <person name="Szeto E."/>
            <person name="Ivanova N."/>
            <person name="Mikhailova N."/>
            <person name="Ovchinnikova G."/>
            <person name="Pagani I."/>
            <person name="Pati A."/>
            <person name="Goodwin L."/>
            <person name="Peters L."/>
            <person name="Pitluck S."/>
            <person name="Woyke T."/>
            <person name="Kerfeld C."/>
        </authorList>
    </citation>
    <scope>NUCLEOTIDE SEQUENCE [LARGE SCALE GENOMIC DNA]</scope>
    <source>
        <strain evidence="11 12">PCC 7112</strain>
    </source>
</reference>
<dbReference type="EMBL" id="CP003614">
    <property type="protein sequence ID" value="AFZ09899.1"/>
    <property type="molecule type" value="Genomic_DNA"/>
</dbReference>
<dbReference type="InterPro" id="IPR027417">
    <property type="entry name" value="P-loop_NTPase"/>
</dbReference>
<dbReference type="Pfam" id="PF00005">
    <property type="entry name" value="ABC_tran"/>
    <property type="match status" value="1"/>
</dbReference>
<keyword evidence="6" id="KW-0067">ATP-binding</keyword>
<dbReference type="GO" id="GO:0015112">
    <property type="term" value="F:nitrate transmembrane transporter activity"/>
    <property type="evidence" value="ECO:0007669"/>
    <property type="project" value="InterPro"/>
</dbReference>
<evidence type="ECO:0000256" key="2">
    <source>
        <dbReference type="ARBA" id="ARBA00009440"/>
    </source>
</evidence>
<keyword evidence="3" id="KW-0813">Transport</keyword>
<evidence type="ECO:0000256" key="9">
    <source>
        <dbReference type="SAM" id="MobiDB-lite"/>
    </source>
</evidence>
<dbReference type="PROSITE" id="PS50893">
    <property type="entry name" value="ABC_TRANSPORTER_2"/>
    <property type="match status" value="1"/>
</dbReference>
<organism evidence="11 12">
    <name type="scientific">Phormidium nigroviride PCC 7112</name>
    <dbReference type="NCBI Taxonomy" id="179408"/>
    <lineage>
        <taxon>Bacteria</taxon>
        <taxon>Bacillati</taxon>
        <taxon>Cyanobacteriota</taxon>
        <taxon>Cyanophyceae</taxon>
        <taxon>Oscillatoriophycideae</taxon>
        <taxon>Oscillatoriales</taxon>
        <taxon>Oscillatoriaceae</taxon>
        <taxon>Phormidium</taxon>
    </lineage>
</organism>
<dbReference type="NCBIfam" id="TIGR01184">
    <property type="entry name" value="ntrCD"/>
    <property type="match status" value="1"/>
</dbReference>
<evidence type="ECO:0000256" key="1">
    <source>
        <dbReference type="ARBA" id="ARBA00004417"/>
    </source>
</evidence>
<dbReference type="OrthoDB" id="450403at2"/>
<sequence length="608" mass="64290">MRSKKSGNKTPHFPLPNSLISNSQSKVVMSNSPTQNPSPENMQTLKTLQKTTLQTPKQDFLTIKDVSKVYETPKGPYVVLDGVNLTINEGEFICLIGHSGCGKSTLLNMIAGFNGPTNGEVALQGSRITEPGPDRMVVFQNYSLLPWLTATENIHLGVENVYPEKSADEHNTIVKEHLELVGLTEACNKRPGQLSGGMKQRVAIARALATRPKLLILDEPFGALDPITREELQEELLKIWRKEKITVIMITHDIDEALFLADRIVMMTNGPAASIGEDMHVPFSRPRNRARIMEDPKYYELRNFALEFLFSRYAHHEEGEATDSETEAVALPMPLPASKKPALAETANKPIAPAPFVANPAEPPEASPVKRGILAASWFAAMVTLAAVNMSGISSQLKQAKLAETAPQAATAAAVVSSPPSPQIAASSIAPNASPAPVAAASPAPVAASPAPIAASPAPIAASPAPVAAASPAPIAAASPAPVAASPAPVAAAANSVAPNAATSATSEISDQAELNAIGEKLYAQIDQTWRTTPTFTESLTYRVKVKQNGDILQFDPTNKAAKDFVKETPLPVLQTPAGAAAGAEKTAEFQVTFSPSNGGVFEVKSGK</sequence>
<dbReference type="eggNOG" id="COG1116">
    <property type="taxonomic scope" value="Bacteria"/>
</dbReference>
<evidence type="ECO:0000259" key="10">
    <source>
        <dbReference type="PROSITE" id="PS50893"/>
    </source>
</evidence>
<dbReference type="STRING" id="179408.Osc7112_5686"/>
<keyword evidence="4" id="KW-1003">Cell membrane</keyword>